<keyword evidence="5 6" id="KW-0472">Membrane</keyword>
<dbReference type="NCBIfam" id="TIGR00360">
    <property type="entry name" value="ComEC_N-term"/>
    <property type="match status" value="1"/>
</dbReference>
<evidence type="ECO:0000256" key="2">
    <source>
        <dbReference type="ARBA" id="ARBA00022475"/>
    </source>
</evidence>
<keyword evidence="4 6" id="KW-1133">Transmembrane helix</keyword>
<feature type="domain" description="DUF4131" evidence="8">
    <location>
        <begin position="34"/>
        <end position="195"/>
    </location>
</feature>
<keyword evidence="2" id="KW-1003">Cell membrane</keyword>
<dbReference type="InterPro" id="IPR052159">
    <property type="entry name" value="Competence_DNA_uptake"/>
</dbReference>
<dbReference type="GO" id="GO:0005886">
    <property type="term" value="C:plasma membrane"/>
    <property type="evidence" value="ECO:0007669"/>
    <property type="project" value="UniProtKB-SubCell"/>
</dbReference>
<comment type="subcellular location">
    <subcellularLocation>
        <location evidence="1">Cell membrane</location>
        <topology evidence="1">Multi-pass membrane protein</topology>
    </subcellularLocation>
</comment>
<evidence type="ECO:0000313" key="9">
    <source>
        <dbReference type="EMBL" id="RZS98964.1"/>
    </source>
</evidence>
<dbReference type="AlphaFoldDB" id="A0A4Q7PEV5"/>
<protein>
    <submittedName>
        <fullName evidence="9">Competence protein ComEC</fullName>
    </submittedName>
</protein>
<dbReference type="PANTHER" id="PTHR30619">
    <property type="entry name" value="DNA INTERNALIZATION/COMPETENCE PROTEIN COMEC/REC2"/>
    <property type="match status" value="1"/>
</dbReference>
<feature type="transmembrane region" description="Helical" evidence="6">
    <location>
        <begin position="33"/>
        <end position="53"/>
    </location>
</feature>
<evidence type="ECO:0000256" key="5">
    <source>
        <dbReference type="ARBA" id="ARBA00023136"/>
    </source>
</evidence>
<reference evidence="9 10" key="1">
    <citation type="submission" date="2019-02" db="EMBL/GenBank/DDBJ databases">
        <title>Genomic Encyclopedia of Type Strains, Phase IV (KMG-IV): sequencing the most valuable type-strain genomes for metagenomic binning, comparative biology and taxonomic classification.</title>
        <authorList>
            <person name="Goeker M."/>
        </authorList>
    </citation>
    <scope>NUCLEOTIDE SEQUENCE [LARGE SCALE GENOMIC DNA]</scope>
    <source>
        <strain evidence="9 10">DSM 17196</strain>
    </source>
</reference>
<keyword evidence="10" id="KW-1185">Reference proteome</keyword>
<dbReference type="Pfam" id="PF13567">
    <property type="entry name" value="DUF4131"/>
    <property type="match status" value="1"/>
</dbReference>
<evidence type="ECO:0000256" key="3">
    <source>
        <dbReference type="ARBA" id="ARBA00022692"/>
    </source>
</evidence>
<sequence>MNTNTLQHTPFVLITIFTMIGVLLGYYELVPVTVLFFLLGVAVLLLITNLLLLQKHQKTGVLALVSIILFFTCFGSLLVYFNAPKNNPNHYTNHLETQHYEQEPSLTFEIKERLKPTSTYNRYIAQIVAVDTIPTQGKLLVKVKKSDSLEVPKIGTVYFSKSNVLPIEKPLNPDQFDYALYLKNKEIYHQIAMNANNSITIRRNTGILSLTDDIRSLINKRIEAYDFTPNQLSIINALLLGQRQDINKELNSNYQKAGLIHILAVSGLHVGLLYGILLLLLNPLIHFKKGKTFKLIIIIGVLWCFAGLTGFSPSVLRAVTMFSILGITTAFNGTKSILNAVFISAFLILLFQPLIIFDVGFQLSYCAVIAIVSIQPLLQSLYKPRFIINKKLWSILTVTLAAQLGILPLSLYYFHQFPILFFITNLLILPFLGTVVAFGILVIILALFDLLPAILVTLFGYLIDMINWVAATVASYDTFTITEIPFDKWMLVSAVVLLFATYRLMKKNSLNRKLSVVTFLSLFSISCVYKVYTNNNHSELIVYNQYKNSIVAVKDKQQLHIYHRDSLSVTQRDFLLKGYVTNRGILSTKFKKLSNVYKIQNKTIAVIDSSFVDALIPLDTDIILLSNSPQVNLNRVLTRIKPSIVIADASNYSSYIQRWTNSCSAFKVSFYDTRTNGAFRMKLTP</sequence>
<feature type="transmembrane region" description="Helical" evidence="6">
    <location>
        <begin position="393"/>
        <end position="413"/>
    </location>
</feature>
<name>A0A4Q7PEV5_9FLAO</name>
<dbReference type="InterPro" id="IPR025405">
    <property type="entry name" value="DUF4131"/>
</dbReference>
<accession>A0A4Q7PEV5</accession>
<feature type="transmembrane region" description="Helical" evidence="6">
    <location>
        <begin position="9"/>
        <end position="27"/>
    </location>
</feature>
<evidence type="ECO:0000256" key="6">
    <source>
        <dbReference type="SAM" id="Phobius"/>
    </source>
</evidence>
<feature type="transmembrane region" description="Helical" evidence="6">
    <location>
        <begin position="60"/>
        <end position="81"/>
    </location>
</feature>
<dbReference type="Proteomes" id="UP000292262">
    <property type="component" value="Unassembled WGS sequence"/>
</dbReference>
<organism evidence="9 10">
    <name type="scientific">Aquimarina brevivitae</name>
    <dbReference type="NCBI Taxonomy" id="323412"/>
    <lineage>
        <taxon>Bacteria</taxon>
        <taxon>Pseudomonadati</taxon>
        <taxon>Bacteroidota</taxon>
        <taxon>Flavobacteriia</taxon>
        <taxon>Flavobacteriales</taxon>
        <taxon>Flavobacteriaceae</taxon>
        <taxon>Aquimarina</taxon>
    </lineage>
</organism>
<evidence type="ECO:0000256" key="1">
    <source>
        <dbReference type="ARBA" id="ARBA00004651"/>
    </source>
</evidence>
<feature type="transmembrane region" description="Helical" evidence="6">
    <location>
        <begin position="455"/>
        <end position="476"/>
    </location>
</feature>
<evidence type="ECO:0000259" key="7">
    <source>
        <dbReference type="Pfam" id="PF03772"/>
    </source>
</evidence>
<evidence type="ECO:0000256" key="4">
    <source>
        <dbReference type="ARBA" id="ARBA00022989"/>
    </source>
</evidence>
<dbReference type="OrthoDB" id="9761531at2"/>
<feature type="transmembrane region" description="Helical" evidence="6">
    <location>
        <begin position="338"/>
        <end position="356"/>
    </location>
</feature>
<evidence type="ECO:0000259" key="8">
    <source>
        <dbReference type="Pfam" id="PF13567"/>
    </source>
</evidence>
<dbReference type="Pfam" id="PF03772">
    <property type="entry name" value="Competence"/>
    <property type="match status" value="1"/>
</dbReference>
<feature type="transmembrane region" description="Helical" evidence="6">
    <location>
        <begin position="362"/>
        <end position="381"/>
    </location>
</feature>
<proteinExistence type="predicted"/>
<dbReference type="PANTHER" id="PTHR30619:SF1">
    <property type="entry name" value="RECOMBINATION PROTEIN 2"/>
    <property type="match status" value="1"/>
</dbReference>
<feature type="transmembrane region" description="Helical" evidence="6">
    <location>
        <begin position="292"/>
        <end position="308"/>
    </location>
</feature>
<evidence type="ECO:0000313" key="10">
    <source>
        <dbReference type="Proteomes" id="UP000292262"/>
    </source>
</evidence>
<gene>
    <name evidence="9" type="ORF">EV197_0166</name>
</gene>
<dbReference type="InterPro" id="IPR004477">
    <property type="entry name" value="ComEC_N"/>
</dbReference>
<dbReference type="EMBL" id="SGXE01000001">
    <property type="protein sequence ID" value="RZS98964.1"/>
    <property type="molecule type" value="Genomic_DNA"/>
</dbReference>
<feature type="domain" description="ComEC/Rec2-related protein" evidence="7">
    <location>
        <begin position="238"/>
        <end position="502"/>
    </location>
</feature>
<feature type="transmembrane region" description="Helical" evidence="6">
    <location>
        <begin position="488"/>
        <end position="505"/>
    </location>
</feature>
<keyword evidence="3 6" id="KW-0812">Transmembrane</keyword>
<feature type="transmembrane region" description="Helical" evidence="6">
    <location>
        <begin position="419"/>
        <end position="448"/>
    </location>
</feature>
<feature type="transmembrane region" description="Helical" evidence="6">
    <location>
        <begin position="258"/>
        <end position="280"/>
    </location>
</feature>
<dbReference type="RefSeq" id="WP_130284833.1">
    <property type="nucleotide sequence ID" value="NZ_SGXE01000001.1"/>
</dbReference>
<comment type="caution">
    <text evidence="9">The sequence shown here is derived from an EMBL/GenBank/DDBJ whole genome shotgun (WGS) entry which is preliminary data.</text>
</comment>